<proteinExistence type="predicted"/>
<name>A0A8S5PYI5_9CAUD</name>
<reference evidence="1" key="1">
    <citation type="journal article" date="2021" name="Proc. Natl. Acad. Sci. U.S.A.">
        <title>A Catalog of Tens of Thousands of Viruses from Human Metagenomes Reveals Hidden Associations with Chronic Diseases.</title>
        <authorList>
            <person name="Tisza M.J."/>
            <person name="Buck C.B."/>
        </authorList>
    </citation>
    <scope>NUCLEOTIDE SEQUENCE</scope>
    <source>
        <strain evidence="1">Ct4tH12</strain>
    </source>
</reference>
<sequence length="83" mass="9546">MWSQVVKIENDCSCCEQCRNCGAKRVLHYYCDTCGEEVSVDEKLIRFQRSSGLDNSWMCEECFNKVIDSMTFTIKVSTLLSSL</sequence>
<accession>A0A8S5PYI5</accession>
<evidence type="ECO:0000313" key="1">
    <source>
        <dbReference type="EMBL" id="DAE11563.1"/>
    </source>
</evidence>
<organism evidence="1">
    <name type="scientific">Myoviridae sp. ct4tH12</name>
    <dbReference type="NCBI Taxonomy" id="2825031"/>
    <lineage>
        <taxon>Viruses</taxon>
        <taxon>Duplodnaviria</taxon>
        <taxon>Heunggongvirae</taxon>
        <taxon>Uroviricota</taxon>
        <taxon>Caudoviricetes</taxon>
    </lineage>
</organism>
<dbReference type="EMBL" id="BK015534">
    <property type="protein sequence ID" value="DAE11563.1"/>
    <property type="molecule type" value="Genomic_DNA"/>
</dbReference>
<protein>
    <submittedName>
        <fullName evidence="1">Antitoxin</fullName>
    </submittedName>
</protein>